<evidence type="ECO:0000313" key="3">
    <source>
        <dbReference type="EMBL" id="OEK09804.1"/>
    </source>
</evidence>
<reference evidence="3 4" key="1">
    <citation type="submission" date="2016-05" db="EMBL/GenBank/DDBJ databases">
        <title>Draft Genome Sequence of Algibacter sp. Strain SK-16 Isolated from the Surface Water of Aburatsubo Inlet.</title>
        <authorList>
            <person name="Wong S.-K."/>
            <person name="Yoshizawa S."/>
            <person name="Nakajima Y."/>
            <person name="Ogura Y."/>
            <person name="Tetsuya H."/>
            <person name="Hamasaki K."/>
        </authorList>
    </citation>
    <scope>NUCLEOTIDE SEQUENCE [LARGE SCALE GENOMIC DNA]</scope>
    <source>
        <strain evidence="3 4">SK-16</strain>
    </source>
</reference>
<dbReference type="InterPro" id="IPR007921">
    <property type="entry name" value="CHAP_dom"/>
</dbReference>
<dbReference type="Proteomes" id="UP000095713">
    <property type="component" value="Unassembled WGS sequence"/>
</dbReference>
<proteinExistence type="predicted"/>
<gene>
    <name evidence="3" type="ORF">A8C32_09845</name>
</gene>
<organism evidence="3 4">
    <name type="scientific">Flavivirga aquatica</name>
    <dbReference type="NCBI Taxonomy" id="1849968"/>
    <lineage>
        <taxon>Bacteria</taxon>
        <taxon>Pseudomonadati</taxon>
        <taxon>Bacteroidota</taxon>
        <taxon>Flavobacteriia</taxon>
        <taxon>Flavobacteriales</taxon>
        <taxon>Flavobacteriaceae</taxon>
        <taxon>Flavivirga</taxon>
    </lineage>
</organism>
<dbReference type="Pfam" id="PF14107">
    <property type="entry name" value="DUF4280"/>
    <property type="match status" value="1"/>
</dbReference>
<feature type="compositionally biased region" description="Low complexity" evidence="1">
    <location>
        <begin position="97"/>
        <end position="108"/>
    </location>
</feature>
<evidence type="ECO:0000256" key="1">
    <source>
        <dbReference type="SAM" id="MobiDB-lite"/>
    </source>
</evidence>
<feature type="domain" description="Peptidase C51" evidence="2">
    <location>
        <begin position="1179"/>
        <end position="1268"/>
    </location>
</feature>
<dbReference type="EMBL" id="MDJD01000006">
    <property type="protein sequence ID" value="OEK09804.1"/>
    <property type="molecule type" value="Genomic_DNA"/>
</dbReference>
<dbReference type="Pfam" id="PF05257">
    <property type="entry name" value="CHAP"/>
    <property type="match status" value="1"/>
</dbReference>
<feature type="region of interest" description="Disordered" evidence="1">
    <location>
        <begin position="97"/>
        <end position="118"/>
    </location>
</feature>
<dbReference type="STRING" id="1849968.A8C32_09845"/>
<sequence length="1323" mass="148103">MEEDPIIHRITYNSDYQRENRNDLVIKYQNMYKQHHPDANYSVLDKRIKESNPDIKNWAKIELGQKVNIPMDIPKKEVPEEKPLVTVPVEAVSNNPASEAVTTTTTATVEEEPAITEASSKPSKAGVYPICQGAECMCDKSVEQAPNGVFEVKTQSSIYVNDKDGADKLIASTKDLSLPFVTKSKTFGSCKMQPTMTSYLPCIPNIVQWEKSYESIKLPNQGTALIQESEGICSFGGKVTFVTHGQTQTVSPVDLEVTSPEIAALISPALSEEIVEQLLAGEFNDTDINSVGVKDIVTTDKNSPINHTYTYHEDHSIVEFKVSKSNPQTMTEAQKAAVNWVVYRKKGNIYEELYTFVDKGSTFAFPYRTAGIYAVEAYGKSKTFNIERGNGGAYNLVHIKYQELGHRLKLAVGNQDRTQIKRVRPTEIITVSAGMLFPDVTSLKPGHILWEVTSGGEDLEFTKHATLAQITIAAQNNTKTKTVYVKASCNGVSTESFKFYIGNNYVKAIKSDKETICILNKGEAEKERHKVTYSVAAYAIEPATEAEKALVKWIAYHNTPKIENEIGTGHSLTKTSEKEGEWYVEAYVKEPGGIGKATTKPLKAITSKITKAYWADKDGNSINRSGYKHQVYIHIETEGLQGEKLQLKVWESQKGKDKWVENAGTAIEIKDSNGIVNQAFTIPEDKAGLSENYKYEFFFTIEKLDFTVQGTQKDAQAGNQYILVPDGKVRYLNVDSKKKITSLKIYETGNKLHTGIVKYGDTVTIKVTSRNLINEDLEFIIYEDFWLIGTDQDQKETIKLKIDNEGNAETTFTIPCAWENKHEEGKEGIPRNFYLKEKNSGEEFPRAYYVANPNKTEEENKKNSQRIRALMLKVAKELPENEAAIDTNNAVVLGEELVLEENKGETCESLIWGEKFTCAEREKVIEICSELWGEEKKIKMANNLMAIFAWESGGTFKTNAPNMGNSGGTGLIQFMPKTAAFLLGFKKDLSKINIEYVKDYWGKGKTLKRVKEFADMTVLKQLDYVKKHFKPLAGKDVEFVDFYLQVLFPVSSGKDEHVVFSKTGEGIDINDPYFNKRVESYTQNSGMDVNKNGKLLKSEIAISVQKYLTKGKPYANDCTDGSCTLSSKKKDGDIIEGRAPWMSYALKENSKKVKAWSNGNNPRIADYFNATTNGKGWNDNTNWCGAFISWCFKQAGYIPPSLSARAAMWQFWKKIDRPIYGAASVIDWGPNDEALPLGKDDKIGGAGHITFVVGVSEDGNYYYCLGGNQGGVSGARNVQISKYKKSSMDWFVIPPNYDPLNEEYNLKVMKTITDVDSIKTTRN</sequence>
<evidence type="ECO:0000259" key="2">
    <source>
        <dbReference type="Pfam" id="PF05257"/>
    </source>
</evidence>
<keyword evidence="4" id="KW-1185">Reference proteome</keyword>
<dbReference type="InterPro" id="IPR025460">
    <property type="entry name" value="DUF4280"/>
</dbReference>
<protein>
    <recommendedName>
        <fullName evidence="2">Peptidase C51 domain-containing protein</fullName>
    </recommendedName>
</protein>
<name>A0A1E5TEL7_9FLAO</name>
<evidence type="ECO:0000313" key="4">
    <source>
        <dbReference type="Proteomes" id="UP000095713"/>
    </source>
</evidence>
<accession>A0A1E5TEL7</accession>
<dbReference type="RefSeq" id="WP_069828464.1">
    <property type="nucleotide sequence ID" value="NZ_MDJD01000006.1"/>
</dbReference>
<comment type="caution">
    <text evidence="3">The sequence shown here is derived from an EMBL/GenBank/DDBJ whole genome shotgun (WGS) entry which is preliminary data.</text>
</comment>
<dbReference type="OrthoDB" id="1205067at2"/>